<dbReference type="Gene3D" id="2.40.70.10">
    <property type="entry name" value="Acid Proteases"/>
    <property type="match status" value="2"/>
</dbReference>
<reference evidence="5" key="2">
    <citation type="submission" date="2021-10" db="EMBL/GenBank/DDBJ databases">
        <title>Phylogenomics reveals ancestral predisposition of the termite-cultivated fungus Termitomyces towards a domesticated lifestyle.</title>
        <authorList>
            <person name="Auxier B."/>
            <person name="Grum-Grzhimaylo A."/>
            <person name="Cardenas M.E."/>
            <person name="Lodge J.D."/>
            <person name="Laessoe T."/>
            <person name="Pedersen O."/>
            <person name="Smith M.E."/>
            <person name="Kuyper T.W."/>
            <person name="Franco-Molano E.A."/>
            <person name="Baroni T.J."/>
            <person name="Aanen D.K."/>
        </authorList>
    </citation>
    <scope>NUCLEOTIDE SEQUENCE</scope>
    <source>
        <strain evidence="5">D49</strain>
    </source>
</reference>
<dbReference type="SUPFAM" id="SSF50630">
    <property type="entry name" value="Acid proteases"/>
    <property type="match status" value="1"/>
</dbReference>
<evidence type="ECO:0000256" key="3">
    <source>
        <dbReference type="RuleBase" id="RU000454"/>
    </source>
</evidence>
<evidence type="ECO:0000313" key="5">
    <source>
        <dbReference type="EMBL" id="KAG5651288.1"/>
    </source>
</evidence>
<dbReference type="Pfam" id="PF00026">
    <property type="entry name" value="Asp"/>
    <property type="match status" value="1"/>
</dbReference>
<dbReference type="InterPro" id="IPR001461">
    <property type="entry name" value="Aspartic_peptidase_A1"/>
</dbReference>
<comment type="similarity">
    <text evidence="1 3">Belongs to the peptidase A1 family.</text>
</comment>
<evidence type="ECO:0000259" key="4">
    <source>
        <dbReference type="PROSITE" id="PS51767"/>
    </source>
</evidence>
<dbReference type="GO" id="GO:0006508">
    <property type="term" value="P:proteolysis"/>
    <property type="evidence" value="ECO:0007669"/>
    <property type="project" value="UniProtKB-KW"/>
</dbReference>
<keyword evidence="6" id="KW-1185">Reference proteome</keyword>
<feature type="domain" description="Peptidase A1" evidence="4">
    <location>
        <begin position="1"/>
        <end position="290"/>
    </location>
</feature>
<protein>
    <recommendedName>
        <fullName evidence="4">Peptidase A1 domain-containing protein</fullName>
    </recommendedName>
</protein>
<keyword evidence="2 3" id="KW-0064">Aspartyl protease</keyword>
<dbReference type="PROSITE" id="PS00141">
    <property type="entry name" value="ASP_PROTEASE"/>
    <property type="match status" value="1"/>
</dbReference>
<dbReference type="InterPro" id="IPR034164">
    <property type="entry name" value="Pepsin-like_dom"/>
</dbReference>
<accession>A0A9P7GML9</accession>
<reference evidence="5" key="1">
    <citation type="submission" date="2021-02" db="EMBL/GenBank/DDBJ databases">
        <authorList>
            <person name="Nieuwenhuis M."/>
            <person name="Van De Peppel L.J.J."/>
        </authorList>
    </citation>
    <scope>NUCLEOTIDE SEQUENCE</scope>
    <source>
        <strain evidence="5">D49</strain>
    </source>
</reference>
<keyword evidence="3" id="KW-0378">Hydrolase</keyword>
<name>A0A9P7GML9_9AGAR</name>
<dbReference type="InterPro" id="IPR001969">
    <property type="entry name" value="Aspartic_peptidase_AS"/>
</dbReference>
<dbReference type="AlphaFoldDB" id="A0A9P7GML9"/>
<dbReference type="PANTHER" id="PTHR47966:SF51">
    <property type="entry name" value="BETA-SITE APP-CLEAVING ENZYME, ISOFORM A-RELATED"/>
    <property type="match status" value="1"/>
</dbReference>
<dbReference type="PROSITE" id="PS51767">
    <property type="entry name" value="PEPTIDASE_A1"/>
    <property type="match status" value="1"/>
</dbReference>
<dbReference type="CDD" id="cd05471">
    <property type="entry name" value="pepsin_like"/>
    <property type="match status" value="1"/>
</dbReference>
<comment type="caution">
    <text evidence="5">The sequence shown here is derived from an EMBL/GenBank/DDBJ whole genome shotgun (WGS) entry which is preliminary data.</text>
</comment>
<dbReference type="EMBL" id="JABCKI010000266">
    <property type="protein sequence ID" value="KAG5651288.1"/>
    <property type="molecule type" value="Genomic_DNA"/>
</dbReference>
<keyword evidence="3" id="KW-0645">Protease</keyword>
<evidence type="ECO:0000313" key="6">
    <source>
        <dbReference type="Proteomes" id="UP000717328"/>
    </source>
</evidence>
<dbReference type="PRINTS" id="PR00792">
    <property type="entry name" value="PEPSIN"/>
</dbReference>
<dbReference type="PANTHER" id="PTHR47966">
    <property type="entry name" value="BETA-SITE APP-CLEAVING ENZYME, ISOFORM A-RELATED"/>
    <property type="match status" value="1"/>
</dbReference>
<dbReference type="Proteomes" id="UP000717328">
    <property type="component" value="Unassembled WGS sequence"/>
</dbReference>
<gene>
    <name evidence="5" type="ORF">H0H81_009205</name>
</gene>
<sequence length="300" mass="32103">MPLVPHLNFAGGFQSLIRSEVERAQALRRLAAGESSGDLEARGIVNKPVVNTGSTGFESGVDGILGIGPVNLTQGTLSPDINATIPTVTDNAFSQGIIPAKQIGIFFHPTFLTPVTNGELTWGGVDKSKHTGPINYTPLTTTSPASKFWGINQSIRYGGSTNILSSTAGIVDTGSTLLLLATDAYDRYRAATGAVLDSNTGLLRITPAQYKNLKSLFFTTNGVTYEFVPNAQLWPRSLNLDIGGKVGDIYLIVADLGTPSGEGLDFINGYTFLERFYTVFDTGNQRVGFAKTRFTNKNIN</sequence>
<evidence type="ECO:0000256" key="1">
    <source>
        <dbReference type="ARBA" id="ARBA00007447"/>
    </source>
</evidence>
<dbReference type="InterPro" id="IPR021109">
    <property type="entry name" value="Peptidase_aspartic_dom_sf"/>
</dbReference>
<evidence type="ECO:0000256" key="2">
    <source>
        <dbReference type="ARBA" id="ARBA00022750"/>
    </source>
</evidence>
<dbReference type="OrthoDB" id="660550at2759"/>
<dbReference type="GO" id="GO:0004190">
    <property type="term" value="F:aspartic-type endopeptidase activity"/>
    <property type="evidence" value="ECO:0007669"/>
    <property type="project" value="UniProtKB-KW"/>
</dbReference>
<proteinExistence type="inferred from homology"/>
<dbReference type="InterPro" id="IPR033121">
    <property type="entry name" value="PEPTIDASE_A1"/>
</dbReference>
<organism evidence="5 6">
    <name type="scientific">Sphagnurus paluster</name>
    <dbReference type="NCBI Taxonomy" id="117069"/>
    <lineage>
        <taxon>Eukaryota</taxon>
        <taxon>Fungi</taxon>
        <taxon>Dikarya</taxon>
        <taxon>Basidiomycota</taxon>
        <taxon>Agaricomycotina</taxon>
        <taxon>Agaricomycetes</taxon>
        <taxon>Agaricomycetidae</taxon>
        <taxon>Agaricales</taxon>
        <taxon>Tricholomatineae</taxon>
        <taxon>Lyophyllaceae</taxon>
        <taxon>Sphagnurus</taxon>
    </lineage>
</organism>